<keyword evidence="2" id="KW-0285">Flavoprotein</keyword>
<dbReference type="SUPFAM" id="SSF51905">
    <property type="entry name" value="FAD/NAD(P)-binding domain"/>
    <property type="match status" value="1"/>
</dbReference>
<keyword evidence="4" id="KW-0560">Oxidoreductase</keyword>
<dbReference type="PANTHER" id="PTHR43735:SF3">
    <property type="entry name" value="FERROPTOSIS SUPPRESSOR PROTEIN 1"/>
    <property type="match status" value="1"/>
</dbReference>
<organism evidence="6 7">
    <name type="scientific">Mucor flavus</name>
    <dbReference type="NCBI Taxonomy" id="439312"/>
    <lineage>
        <taxon>Eukaryota</taxon>
        <taxon>Fungi</taxon>
        <taxon>Fungi incertae sedis</taxon>
        <taxon>Mucoromycota</taxon>
        <taxon>Mucoromycotina</taxon>
        <taxon>Mucoromycetes</taxon>
        <taxon>Mucorales</taxon>
        <taxon>Mucorineae</taxon>
        <taxon>Mucoraceae</taxon>
        <taxon>Mucor</taxon>
    </lineage>
</organism>
<gene>
    <name evidence="6" type="ORF">MFLAVUS_010739</name>
</gene>
<dbReference type="InterPro" id="IPR044926">
    <property type="entry name" value="RGS_subdomain_2"/>
</dbReference>
<dbReference type="Proteomes" id="UP001473302">
    <property type="component" value="Unassembled WGS sequence"/>
</dbReference>
<feature type="domain" description="RGS" evidence="5">
    <location>
        <begin position="27"/>
        <end position="144"/>
    </location>
</feature>
<evidence type="ECO:0000256" key="4">
    <source>
        <dbReference type="ARBA" id="ARBA00023002"/>
    </source>
</evidence>
<dbReference type="Gene3D" id="3.50.50.100">
    <property type="match status" value="1"/>
</dbReference>
<dbReference type="Gene3D" id="1.10.167.10">
    <property type="entry name" value="Regulator of G-protein Signalling 4, domain 2"/>
    <property type="match status" value="1"/>
</dbReference>
<evidence type="ECO:0000256" key="1">
    <source>
        <dbReference type="ARBA" id="ARBA00006442"/>
    </source>
</evidence>
<protein>
    <recommendedName>
        <fullName evidence="5">RGS domain-containing protein</fullName>
    </recommendedName>
</protein>
<evidence type="ECO:0000313" key="7">
    <source>
        <dbReference type="Proteomes" id="UP001473302"/>
    </source>
</evidence>
<dbReference type="CDD" id="cd07440">
    <property type="entry name" value="RGS"/>
    <property type="match status" value="1"/>
</dbReference>
<dbReference type="PANTHER" id="PTHR43735">
    <property type="entry name" value="APOPTOSIS-INDUCING FACTOR 1"/>
    <property type="match status" value="1"/>
</dbReference>
<dbReference type="SMART" id="SM00315">
    <property type="entry name" value="RGS"/>
    <property type="match status" value="1"/>
</dbReference>
<keyword evidence="7" id="KW-1185">Reference proteome</keyword>
<proteinExistence type="inferred from homology"/>
<evidence type="ECO:0000256" key="3">
    <source>
        <dbReference type="ARBA" id="ARBA00022827"/>
    </source>
</evidence>
<dbReference type="EMBL" id="BAABUK010000039">
    <property type="protein sequence ID" value="GAA5817196.1"/>
    <property type="molecule type" value="Genomic_DNA"/>
</dbReference>
<dbReference type="InterPro" id="IPR016137">
    <property type="entry name" value="RGS"/>
</dbReference>
<evidence type="ECO:0000313" key="6">
    <source>
        <dbReference type="EMBL" id="GAA5817196.1"/>
    </source>
</evidence>
<evidence type="ECO:0000259" key="5">
    <source>
        <dbReference type="PROSITE" id="PS50132"/>
    </source>
</evidence>
<dbReference type="PROSITE" id="PS50132">
    <property type="entry name" value="RGS"/>
    <property type="match status" value="1"/>
</dbReference>
<comment type="similarity">
    <text evidence="1">Belongs to the FAD-dependent oxidoreductase family.</text>
</comment>
<dbReference type="Pfam" id="PF07992">
    <property type="entry name" value="Pyr_redox_2"/>
    <property type="match status" value="1"/>
</dbReference>
<dbReference type="InterPro" id="IPR036188">
    <property type="entry name" value="FAD/NAD-bd_sf"/>
</dbReference>
<dbReference type="Pfam" id="PF00615">
    <property type="entry name" value="RGS"/>
    <property type="match status" value="1"/>
</dbReference>
<keyword evidence="3" id="KW-0274">FAD</keyword>
<comment type="caution">
    <text evidence="6">The sequence shown here is derived from an EMBL/GenBank/DDBJ whole genome shotgun (WGS) entry which is preliminary data.</text>
</comment>
<accession>A0ABP9ZDI5</accession>
<sequence>MFSKFKKNAKGPSIHLNELIADIPDFSLDEVLKDPMLLAAFEDYLTQTWSQENLLFIEAMNQLRHESGTPEDIEKIFTSKTKKCVTIRIYDTFVVLDAPLELNVNTQERVKDQLKSLRWSVITRDDALDLLKETEQEVLSMLRDRLTEFLRTPRATISSNKSKINTGPISILQKRVVIIGGGFTGFSVGSALDPMPLFHVTLVDTKDSFEYTPQIVSKIVNAEKMSSLRFTHDSYIVNGKVIIGYVEDICDDAKCVKVNDEKIYFDYLVIGTGSSYSCQLKSSDSSSLYRTAGLNKMATEIENAKHILIVGFTTNEKKFCLLGAGLVGCELAAAIGKKQQDALYPVKKQIVLIESRDKIIYRTDEKQRKRAEEYLTSLGIEILVNERITNCNTEDYNVYYGSSGNKYSEQDFLVLMATGVKLNTSFILTSTNEPPLDTCVDVNGSVRVRPTLQIEHWKYNHIFAGGDVTNVIEEKTAYAATLAGVCVARNICRMEKGKDPIAQGTKGLLAPPTKTLHGVESQGGLGKKRLSFFERKLSFLNPTWQVLKYFNEKQFFKIVQETSKKSNILGKFPKTLTLPDQTQFLGPGDASSSSVASSRIDLSKGADGIPNDRHLLSEC</sequence>
<evidence type="ECO:0000256" key="2">
    <source>
        <dbReference type="ARBA" id="ARBA00022630"/>
    </source>
</evidence>
<dbReference type="InterPro" id="IPR023753">
    <property type="entry name" value="FAD/NAD-binding_dom"/>
</dbReference>
<dbReference type="SUPFAM" id="SSF48097">
    <property type="entry name" value="Regulator of G-protein signaling, RGS"/>
    <property type="match status" value="1"/>
</dbReference>
<reference evidence="6 7" key="1">
    <citation type="submission" date="2024-04" db="EMBL/GenBank/DDBJ databases">
        <title>genome sequences of Mucor flavus KT1a and Helicostylum pulchrum KT1b strains isolated from the surface of a dry-aged beef.</title>
        <authorList>
            <person name="Toyotome T."/>
            <person name="Hosono M."/>
            <person name="Torimaru M."/>
            <person name="Fukuda K."/>
            <person name="Mikami N."/>
        </authorList>
    </citation>
    <scope>NUCLEOTIDE SEQUENCE [LARGE SCALE GENOMIC DNA]</scope>
    <source>
        <strain evidence="6 7">KT1a</strain>
    </source>
</reference>
<dbReference type="PRINTS" id="PR00411">
    <property type="entry name" value="PNDRDTASEI"/>
</dbReference>
<dbReference type="InterPro" id="IPR036305">
    <property type="entry name" value="RGS_sf"/>
</dbReference>
<name>A0ABP9ZDI5_9FUNG</name>